<comment type="caution">
    <text evidence="1">The sequence shown here is derived from an EMBL/GenBank/DDBJ whole genome shotgun (WGS) entry which is preliminary data.</text>
</comment>
<name>A0A7Z0A7Z5_9MICO</name>
<dbReference type="EMBL" id="JACBZP010000001">
    <property type="protein sequence ID" value="NYI66112.1"/>
    <property type="molecule type" value="Genomic_DNA"/>
</dbReference>
<dbReference type="AlphaFoldDB" id="A0A7Z0A7Z5"/>
<evidence type="ECO:0000313" key="2">
    <source>
        <dbReference type="Proteomes" id="UP000539111"/>
    </source>
</evidence>
<organism evidence="1 2">
    <name type="scientific">Spelaeicoccus albus</name>
    <dbReference type="NCBI Taxonomy" id="1280376"/>
    <lineage>
        <taxon>Bacteria</taxon>
        <taxon>Bacillati</taxon>
        <taxon>Actinomycetota</taxon>
        <taxon>Actinomycetes</taxon>
        <taxon>Micrococcales</taxon>
        <taxon>Brevibacteriaceae</taxon>
        <taxon>Spelaeicoccus</taxon>
    </lineage>
</organism>
<keyword evidence="2" id="KW-1185">Reference proteome</keyword>
<dbReference type="Proteomes" id="UP000539111">
    <property type="component" value="Unassembled WGS sequence"/>
</dbReference>
<sequence>MGAPMFYEKPAGRGSLLHVAPAPASWDAAGSPSQIRSADFIDDVHDLAAEKMAALPDPLSLLLDVGLPDAVPLLERHDLDNYLFPLVPQLTKRTGRQFVSVWATKRHATSSSVLVGTAVPTTDPGGTYSFDVETTPAADTTAYKEQIRDQVSAATPLGGAGVALQIAFVVGPRRSWPNLWKATIDSLGPILGRDDGAGEWNIRDGRVTHLGLHSAVNPEQGNEVRITLRVSSAAAGE</sequence>
<protein>
    <submittedName>
        <fullName evidence="1">Uncharacterized protein</fullName>
    </submittedName>
</protein>
<proteinExistence type="predicted"/>
<reference evidence="1 2" key="1">
    <citation type="submission" date="2020-07" db="EMBL/GenBank/DDBJ databases">
        <title>Sequencing the genomes of 1000 actinobacteria strains.</title>
        <authorList>
            <person name="Klenk H.-P."/>
        </authorList>
    </citation>
    <scope>NUCLEOTIDE SEQUENCE [LARGE SCALE GENOMIC DNA]</scope>
    <source>
        <strain evidence="1 2">DSM 26341</strain>
    </source>
</reference>
<dbReference type="RefSeq" id="WP_218852215.1">
    <property type="nucleotide sequence ID" value="NZ_JACBZP010000001.1"/>
</dbReference>
<accession>A0A7Z0A7Z5</accession>
<evidence type="ECO:0000313" key="1">
    <source>
        <dbReference type="EMBL" id="NYI66112.1"/>
    </source>
</evidence>
<gene>
    <name evidence="1" type="ORF">BJY26_000418</name>
</gene>